<keyword evidence="6 11" id="KW-0547">Nucleotide-binding</keyword>
<dbReference type="Gene3D" id="3.40.1190.20">
    <property type="match status" value="1"/>
</dbReference>
<keyword evidence="5 11" id="KW-0479">Metal-binding</keyword>
<evidence type="ECO:0000256" key="6">
    <source>
        <dbReference type="ARBA" id="ARBA00022741"/>
    </source>
</evidence>
<dbReference type="PIRSF" id="PIRSF000513">
    <property type="entry name" value="Thz_kinase"/>
    <property type="match status" value="1"/>
</dbReference>
<dbReference type="PRINTS" id="PR01099">
    <property type="entry name" value="HYETHTZKNASE"/>
</dbReference>
<evidence type="ECO:0000256" key="1">
    <source>
        <dbReference type="ARBA" id="ARBA00001771"/>
    </source>
</evidence>
<dbReference type="NCBIfam" id="NF006830">
    <property type="entry name" value="PRK09355.1"/>
    <property type="match status" value="1"/>
</dbReference>
<keyword evidence="4 11" id="KW-0808">Transferase</keyword>
<dbReference type="Proteomes" id="UP000823900">
    <property type="component" value="Unassembled WGS sequence"/>
</dbReference>
<feature type="region of interest" description="Disordered" evidence="12">
    <location>
        <begin position="133"/>
        <end position="152"/>
    </location>
</feature>
<dbReference type="GO" id="GO:0000287">
    <property type="term" value="F:magnesium ion binding"/>
    <property type="evidence" value="ECO:0007669"/>
    <property type="project" value="UniProtKB-UniRule"/>
</dbReference>
<keyword evidence="10 11" id="KW-0784">Thiamine biosynthesis</keyword>
<evidence type="ECO:0000313" key="14">
    <source>
        <dbReference type="Proteomes" id="UP000823900"/>
    </source>
</evidence>
<keyword evidence="8 11" id="KW-0067">ATP-binding</keyword>
<sequence>MFMDIEIMGEIRRKRPLIHCITNYVTANDVANIILAAGGCAVMADGEREVEDIVSISQGLVINMGTLKEGTIPAMIKAGKRANELGIPVVFDPVGAGASRFRTEACKRVFEQIKVSLARGNASEIKALAKALEENGRPQAPTPEAGRTKGVDVSEKDRLTEENLQKNIIFAEDFAKRHGIMCLMTGNTDIATDGDRTFLAENGTPMMAGITGAGCMLDGLAALFLAAQGHGGDVFTAALAAAAEGYCGQRAEERIREQRRLFPAYPAGTGSFRTFLIDGISCLTDEELKEGMKIEAWKR</sequence>
<evidence type="ECO:0000256" key="11">
    <source>
        <dbReference type="HAMAP-Rule" id="MF_00228"/>
    </source>
</evidence>
<keyword evidence="7 11" id="KW-0418">Kinase</keyword>
<organism evidence="13 14">
    <name type="scientific">Candidatus Lachnoclostridium stercoravium</name>
    <dbReference type="NCBI Taxonomy" id="2838633"/>
    <lineage>
        <taxon>Bacteria</taxon>
        <taxon>Bacillati</taxon>
        <taxon>Bacillota</taxon>
        <taxon>Clostridia</taxon>
        <taxon>Lachnospirales</taxon>
        <taxon>Lachnospiraceae</taxon>
    </lineage>
</organism>
<feature type="binding site" evidence="11">
    <location>
        <position position="43"/>
    </location>
    <ligand>
        <name>substrate</name>
    </ligand>
</feature>
<evidence type="ECO:0000256" key="12">
    <source>
        <dbReference type="SAM" id="MobiDB-lite"/>
    </source>
</evidence>
<dbReference type="Pfam" id="PF02110">
    <property type="entry name" value="HK"/>
    <property type="match status" value="1"/>
</dbReference>
<feature type="binding site" evidence="11">
    <location>
        <position position="212"/>
    </location>
    <ligand>
        <name>substrate</name>
    </ligand>
</feature>
<evidence type="ECO:0000256" key="8">
    <source>
        <dbReference type="ARBA" id="ARBA00022840"/>
    </source>
</evidence>
<comment type="similarity">
    <text evidence="11">Belongs to the Thz kinase family.</text>
</comment>
<dbReference type="InterPro" id="IPR029056">
    <property type="entry name" value="Ribokinase-like"/>
</dbReference>
<comment type="cofactor">
    <cofactor evidence="2 11">
        <name>Mg(2+)</name>
        <dbReference type="ChEBI" id="CHEBI:18420"/>
    </cofactor>
</comment>
<comment type="function">
    <text evidence="11">Catalyzes the phosphorylation of the hydroxyl group of 4-methyl-5-beta-hydroxyethylthiazole (THZ).</text>
</comment>
<dbReference type="AlphaFoldDB" id="A0A9D2KNH9"/>
<protein>
    <recommendedName>
        <fullName evidence="11">Hydroxyethylthiazole kinase</fullName>
        <ecNumber evidence="11">2.7.1.50</ecNumber>
    </recommendedName>
    <alternativeName>
        <fullName evidence="11">4-methyl-5-beta-hydroxyethylthiazole kinase</fullName>
        <shortName evidence="11">TH kinase</shortName>
        <shortName evidence="11">Thz kinase</shortName>
    </alternativeName>
</protein>
<accession>A0A9D2KNH9</accession>
<evidence type="ECO:0000256" key="2">
    <source>
        <dbReference type="ARBA" id="ARBA00001946"/>
    </source>
</evidence>
<comment type="catalytic activity">
    <reaction evidence="1 11">
        <text>5-(2-hydroxyethyl)-4-methylthiazole + ATP = 4-methyl-5-(2-phosphooxyethyl)-thiazole + ADP + H(+)</text>
        <dbReference type="Rhea" id="RHEA:24212"/>
        <dbReference type="ChEBI" id="CHEBI:15378"/>
        <dbReference type="ChEBI" id="CHEBI:17957"/>
        <dbReference type="ChEBI" id="CHEBI:30616"/>
        <dbReference type="ChEBI" id="CHEBI:58296"/>
        <dbReference type="ChEBI" id="CHEBI:456216"/>
        <dbReference type="EC" id="2.7.1.50"/>
    </reaction>
</comment>
<evidence type="ECO:0000256" key="10">
    <source>
        <dbReference type="ARBA" id="ARBA00022977"/>
    </source>
</evidence>
<dbReference type="EMBL" id="DWZA01000020">
    <property type="protein sequence ID" value="HJA70330.1"/>
    <property type="molecule type" value="Genomic_DNA"/>
</dbReference>
<keyword evidence="9 11" id="KW-0460">Magnesium</keyword>
<evidence type="ECO:0000256" key="4">
    <source>
        <dbReference type="ARBA" id="ARBA00022679"/>
    </source>
</evidence>
<reference evidence="13" key="2">
    <citation type="submission" date="2021-04" db="EMBL/GenBank/DDBJ databases">
        <authorList>
            <person name="Gilroy R."/>
        </authorList>
    </citation>
    <scope>NUCLEOTIDE SEQUENCE</scope>
    <source>
        <strain evidence="13">CHK178-16964</strain>
    </source>
</reference>
<feature type="binding site" evidence="11">
    <location>
        <position position="185"/>
    </location>
    <ligand>
        <name>ATP</name>
        <dbReference type="ChEBI" id="CHEBI:30616"/>
    </ligand>
</feature>
<evidence type="ECO:0000256" key="7">
    <source>
        <dbReference type="ARBA" id="ARBA00022777"/>
    </source>
</evidence>
<name>A0A9D2KNH9_9FIRM</name>
<dbReference type="SUPFAM" id="SSF53613">
    <property type="entry name" value="Ribokinase-like"/>
    <property type="match status" value="1"/>
</dbReference>
<dbReference type="GO" id="GO:0009228">
    <property type="term" value="P:thiamine biosynthetic process"/>
    <property type="evidence" value="ECO:0007669"/>
    <property type="project" value="UniProtKB-KW"/>
</dbReference>
<reference evidence="13" key="1">
    <citation type="journal article" date="2021" name="PeerJ">
        <title>Extensive microbial diversity within the chicken gut microbiome revealed by metagenomics and culture.</title>
        <authorList>
            <person name="Gilroy R."/>
            <person name="Ravi A."/>
            <person name="Getino M."/>
            <person name="Pursley I."/>
            <person name="Horton D.L."/>
            <person name="Alikhan N.F."/>
            <person name="Baker D."/>
            <person name="Gharbi K."/>
            <person name="Hall N."/>
            <person name="Watson M."/>
            <person name="Adriaenssens E.M."/>
            <person name="Foster-Nyarko E."/>
            <person name="Jarju S."/>
            <person name="Secka A."/>
            <person name="Antonio M."/>
            <person name="Oren A."/>
            <person name="Chaudhuri R.R."/>
            <person name="La Ragione R."/>
            <person name="Hildebrand F."/>
            <person name="Pallen M.J."/>
        </authorList>
    </citation>
    <scope>NUCLEOTIDE SEQUENCE</scope>
    <source>
        <strain evidence="13">CHK178-16964</strain>
    </source>
</reference>
<dbReference type="EC" id="2.7.1.50" evidence="11"/>
<dbReference type="HAMAP" id="MF_00228">
    <property type="entry name" value="Thz_kinase"/>
    <property type="match status" value="1"/>
</dbReference>
<proteinExistence type="inferred from homology"/>
<feature type="binding site" evidence="11">
    <location>
        <position position="119"/>
    </location>
    <ligand>
        <name>ATP</name>
        <dbReference type="ChEBI" id="CHEBI:30616"/>
    </ligand>
</feature>
<dbReference type="InterPro" id="IPR000417">
    <property type="entry name" value="Hyethyz_kinase"/>
</dbReference>
<dbReference type="CDD" id="cd01170">
    <property type="entry name" value="THZ_kinase"/>
    <property type="match status" value="1"/>
</dbReference>
<evidence type="ECO:0000256" key="3">
    <source>
        <dbReference type="ARBA" id="ARBA00004868"/>
    </source>
</evidence>
<evidence type="ECO:0000256" key="5">
    <source>
        <dbReference type="ARBA" id="ARBA00022723"/>
    </source>
</evidence>
<comment type="pathway">
    <text evidence="3 11">Cofactor biosynthesis; thiamine diphosphate biosynthesis; 4-methyl-5-(2-phosphoethyl)-thiazole from 5-(2-hydroxyethyl)-4-methylthiazole: step 1/1.</text>
</comment>
<evidence type="ECO:0000313" key="13">
    <source>
        <dbReference type="EMBL" id="HJA70330.1"/>
    </source>
</evidence>
<dbReference type="GO" id="GO:0005524">
    <property type="term" value="F:ATP binding"/>
    <property type="evidence" value="ECO:0007669"/>
    <property type="project" value="UniProtKB-UniRule"/>
</dbReference>
<evidence type="ECO:0000256" key="9">
    <source>
        <dbReference type="ARBA" id="ARBA00022842"/>
    </source>
</evidence>
<dbReference type="GO" id="GO:0009229">
    <property type="term" value="P:thiamine diphosphate biosynthetic process"/>
    <property type="evidence" value="ECO:0007669"/>
    <property type="project" value="UniProtKB-UniRule"/>
</dbReference>
<gene>
    <name evidence="11 13" type="primary">thiM</name>
    <name evidence="13" type="ORF">IAA07_01960</name>
</gene>
<dbReference type="GO" id="GO:0004417">
    <property type="term" value="F:hydroxyethylthiazole kinase activity"/>
    <property type="evidence" value="ECO:0007669"/>
    <property type="project" value="UniProtKB-UniRule"/>
</dbReference>
<comment type="caution">
    <text evidence="13">The sequence shown here is derived from an EMBL/GenBank/DDBJ whole genome shotgun (WGS) entry which is preliminary data.</text>
</comment>